<keyword evidence="4" id="KW-1185">Reference proteome</keyword>
<keyword evidence="2" id="KW-1133">Transmembrane helix</keyword>
<evidence type="ECO:0000313" key="3">
    <source>
        <dbReference type="EMBL" id="KAJ8773245.1"/>
    </source>
</evidence>
<keyword evidence="2" id="KW-0472">Membrane</keyword>
<feature type="transmembrane region" description="Helical" evidence="2">
    <location>
        <begin position="168"/>
        <end position="185"/>
    </location>
</feature>
<evidence type="ECO:0008006" key="5">
    <source>
        <dbReference type="Google" id="ProtNLM"/>
    </source>
</evidence>
<dbReference type="PANTHER" id="PTHR35275:SF1">
    <property type="entry name" value="OS07G0585900 PROTEIN"/>
    <property type="match status" value="1"/>
</dbReference>
<evidence type="ECO:0000313" key="4">
    <source>
        <dbReference type="Proteomes" id="UP001159364"/>
    </source>
</evidence>
<comment type="caution">
    <text evidence="3">The sequence shown here is derived from an EMBL/GenBank/DDBJ whole genome shotgun (WGS) entry which is preliminary data.</text>
</comment>
<evidence type="ECO:0000256" key="1">
    <source>
        <dbReference type="SAM" id="MobiDB-lite"/>
    </source>
</evidence>
<dbReference type="AlphaFoldDB" id="A0AAV8U1Y8"/>
<organism evidence="3 4">
    <name type="scientific">Erythroxylum novogranatense</name>
    <dbReference type="NCBI Taxonomy" id="1862640"/>
    <lineage>
        <taxon>Eukaryota</taxon>
        <taxon>Viridiplantae</taxon>
        <taxon>Streptophyta</taxon>
        <taxon>Embryophyta</taxon>
        <taxon>Tracheophyta</taxon>
        <taxon>Spermatophyta</taxon>
        <taxon>Magnoliopsida</taxon>
        <taxon>eudicotyledons</taxon>
        <taxon>Gunneridae</taxon>
        <taxon>Pentapetalae</taxon>
        <taxon>rosids</taxon>
        <taxon>fabids</taxon>
        <taxon>Malpighiales</taxon>
        <taxon>Erythroxylaceae</taxon>
        <taxon>Erythroxylum</taxon>
    </lineage>
</organism>
<name>A0AAV8U1Y8_9ROSI</name>
<dbReference type="Proteomes" id="UP001159364">
    <property type="component" value="Linkage Group LG02"/>
</dbReference>
<reference evidence="3 4" key="1">
    <citation type="submission" date="2021-09" db="EMBL/GenBank/DDBJ databases">
        <title>Genomic insights and catalytic innovation underlie evolution of tropane alkaloids biosynthesis.</title>
        <authorList>
            <person name="Wang Y.-J."/>
            <person name="Tian T."/>
            <person name="Huang J.-P."/>
            <person name="Huang S.-X."/>
        </authorList>
    </citation>
    <scope>NUCLEOTIDE SEQUENCE [LARGE SCALE GENOMIC DNA]</scope>
    <source>
        <strain evidence="3">KIB-2018</strain>
        <tissue evidence="3">Leaf</tissue>
    </source>
</reference>
<proteinExistence type="predicted"/>
<gene>
    <name evidence="3" type="ORF">K2173_028422</name>
</gene>
<sequence length="252" mass="28914">MASDQMLIPFHSGNDSEKKKRDYKKCKYSSFPTSRKSKKGTKTAGNPFSDRGLDKFEELLADIEKKKKMIHSKVGPEDVYYVSFKYSPSNDCVPVLVKLKDRNGQEVSKKNTKTADFKDDKKDSNNFGAHETKVLDKSPRKESSTPVERIEKGSCWNLMLNKWRRPSFYMPVILILILLLLLFFGRSVVTLYISIGWYVLPTMISKKPLKKKIYKRGFSELKMASEGLSSPKISKTNAPPAKLKFFQNQKSF</sequence>
<dbReference type="InterPro" id="IPR045880">
    <property type="entry name" value="ZCF37"/>
</dbReference>
<dbReference type="EMBL" id="JAIWQS010000002">
    <property type="protein sequence ID" value="KAJ8773245.1"/>
    <property type="molecule type" value="Genomic_DNA"/>
</dbReference>
<evidence type="ECO:0000256" key="2">
    <source>
        <dbReference type="SAM" id="Phobius"/>
    </source>
</evidence>
<dbReference type="PANTHER" id="PTHR35275">
    <property type="entry name" value="ZCF37"/>
    <property type="match status" value="1"/>
</dbReference>
<protein>
    <recommendedName>
        <fullName evidence="5">ZCF37</fullName>
    </recommendedName>
</protein>
<keyword evidence="2" id="KW-0812">Transmembrane</keyword>
<feature type="region of interest" description="Disordered" evidence="1">
    <location>
        <begin position="107"/>
        <end position="146"/>
    </location>
</feature>
<feature type="region of interest" description="Disordered" evidence="1">
    <location>
        <begin position="1"/>
        <end position="51"/>
    </location>
</feature>
<accession>A0AAV8U1Y8</accession>